<reference evidence="1 2" key="1">
    <citation type="journal article" date="1995" name="DNA Res.">
        <title>Sequence analysis of the genome of the unicellular cyanobacterium Synechocystis sp. strain PCC6803. I. Sequence features in the 1 Mb region from map positions 64% to 92% of the genome.</title>
        <authorList>
            <person name="Kaneko T."/>
            <person name="Tanaka A."/>
            <person name="Sato S."/>
            <person name="Kotani H."/>
            <person name="Sazuka T."/>
            <person name="Miyajima N."/>
            <person name="Sugiura M."/>
            <person name="Tabata S."/>
        </authorList>
    </citation>
    <scope>NUCLEOTIDE SEQUENCE [LARGE SCALE GENOMIC DNA]</scope>
    <source>
        <strain evidence="2">ATCC 27184 / PCC 6803 / Kazusa</strain>
    </source>
</reference>
<protein>
    <submittedName>
        <fullName evidence="1">Slr1668 protein</fullName>
    </submittedName>
</protein>
<accession>P74673</accession>
<dbReference type="InParanoid" id="P74673"/>
<dbReference type="EMBL" id="BA000022">
    <property type="protein sequence ID" value="BAA18791.1"/>
    <property type="molecule type" value="Genomic_DNA"/>
</dbReference>
<name>P74673_SYNY3</name>
<dbReference type="InterPro" id="IPR013783">
    <property type="entry name" value="Ig-like_fold"/>
</dbReference>
<dbReference type="KEGG" id="syn:slr1668"/>
<dbReference type="GO" id="GO:0030288">
    <property type="term" value="C:outer membrane-bounded periplasmic space"/>
    <property type="evidence" value="ECO:0007005"/>
    <property type="project" value="UniProtKB"/>
</dbReference>
<evidence type="ECO:0000313" key="1">
    <source>
        <dbReference type="EMBL" id="BAA18791.1"/>
    </source>
</evidence>
<proteinExistence type="predicted"/>
<dbReference type="PaxDb" id="1148-1653881"/>
<reference evidence="1 2" key="2">
    <citation type="journal article" date="1996" name="DNA Res.">
        <title>Sequence analysis of the genome of the unicellular cyanobacterium Synechocystis sp. strain PCC6803. II. Sequence determination of the entire genome and assignment of potential protein-coding regions.</title>
        <authorList>
            <person name="Kaneko T."/>
            <person name="Sato S."/>
            <person name="Kotani H."/>
            <person name="Tanaka A."/>
            <person name="Asamizu E."/>
            <person name="Nakamura Y."/>
            <person name="Miyajima N."/>
            <person name="Hirosawa M."/>
            <person name="Sugiura M."/>
            <person name="Sasamoto S."/>
            <person name="Kimura T."/>
            <person name="Hosouchi T."/>
            <person name="Matsuno A."/>
            <person name="Muraki A."/>
            <person name="Nakazaki N."/>
            <person name="Naruo K."/>
            <person name="Okumura S."/>
            <person name="Shimpo S."/>
            <person name="Takeuchi C."/>
            <person name="Wada T."/>
            <person name="Watanabe A."/>
            <person name="Yamada M."/>
            <person name="Yasuda M."/>
            <person name="Tabata S."/>
        </authorList>
    </citation>
    <scope>NUCLEOTIDE SEQUENCE [LARGE SCALE GENOMIC DNA]</scope>
    <source>
        <strain evidence="2">ATCC 27184 / PCC 6803 / Kazusa</strain>
    </source>
</reference>
<dbReference type="InterPro" id="IPR008962">
    <property type="entry name" value="PapD-like_sf"/>
</dbReference>
<dbReference type="InterPro" id="IPR050643">
    <property type="entry name" value="Periplasmic_pilus_chap"/>
</dbReference>
<dbReference type="PIR" id="S76879">
    <property type="entry name" value="S76879"/>
</dbReference>
<dbReference type="IntAct" id="P74673">
    <property type="interactions" value="3"/>
</dbReference>
<dbReference type="eggNOG" id="COG3121">
    <property type="taxonomic scope" value="Bacteria"/>
</dbReference>
<dbReference type="PANTHER" id="PTHR30251">
    <property type="entry name" value="PILUS ASSEMBLY CHAPERONE"/>
    <property type="match status" value="1"/>
</dbReference>
<dbReference type="EnsemblBacteria" id="BAA18791">
    <property type="protein sequence ID" value="BAA18791"/>
    <property type="gene ID" value="BAA18791"/>
</dbReference>
<dbReference type="PANTHER" id="PTHR30251:SF4">
    <property type="entry name" value="SLR1668 PROTEIN"/>
    <property type="match status" value="1"/>
</dbReference>
<dbReference type="Proteomes" id="UP000001425">
    <property type="component" value="Chromosome"/>
</dbReference>
<gene>
    <name evidence="1" type="ordered locus">slr1668</name>
</gene>
<dbReference type="GO" id="GO:0044183">
    <property type="term" value="F:protein folding chaperone"/>
    <property type="evidence" value="ECO:0000318"/>
    <property type="project" value="GO_Central"/>
</dbReference>
<dbReference type="AlphaFoldDB" id="P74673"/>
<evidence type="ECO:0000313" key="2">
    <source>
        <dbReference type="Proteomes" id="UP000001425"/>
    </source>
</evidence>
<dbReference type="SMR" id="P74673"/>
<keyword evidence="2" id="KW-1185">Reference proteome</keyword>
<dbReference type="SUPFAM" id="SSF49354">
    <property type="entry name" value="PapD-like"/>
    <property type="match status" value="1"/>
</dbReference>
<dbReference type="STRING" id="1148.gene:10500563"/>
<dbReference type="Gene3D" id="2.60.40.10">
    <property type="entry name" value="Immunoglobulins"/>
    <property type="match status" value="1"/>
</dbReference>
<organism evidence="1 2">
    <name type="scientific">Synechocystis sp. (strain ATCC 27184 / PCC 6803 / Kazusa)</name>
    <dbReference type="NCBI Taxonomy" id="1111708"/>
    <lineage>
        <taxon>Bacteria</taxon>
        <taxon>Bacillati</taxon>
        <taxon>Cyanobacteriota</taxon>
        <taxon>Cyanophyceae</taxon>
        <taxon>Synechococcales</taxon>
        <taxon>Merismopediaceae</taxon>
        <taxon>Synechocystis</taxon>
    </lineage>
</organism>
<sequence>MLSDAYFYRRVVVVRISYQRSSQMSALPALACSLLGSIVFNLTLPTRVDASPSFQLSPMEMRLSPVGGGASRSFLLQSTGTQPVAVQLSVAGRKMSIDGVEELPIEEENFVLYPPQVILRPNQVQAVRVVWVGNPTPAQELPYRIIAEQVPIDDLQPTVDMPTDRRVADIKVLFRYVGTIYVTPPNASPKVFLEGAEPSTTEDGSQKLVLNFENQGTAHQLLRGLTVNLTSEGKTVTLSGDEQLKGVIGENILAGNKRRFVLPWPKELPVGPVTATFTTN</sequence>